<proteinExistence type="predicted"/>
<accession>A0A0U1KWA5</accession>
<dbReference type="Gene3D" id="3.40.50.300">
    <property type="entry name" value="P-loop containing nucleotide triphosphate hydrolases"/>
    <property type="match status" value="1"/>
</dbReference>
<keyword evidence="2" id="KW-1185">Reference proteome</keyword>
<protein>
    <recommendedName>
        <fullName evidence="3">Methionine ABC transporter ATP-binding protein</fullName>
    </recommendedName>
</protein>
<dbReference type="SUPFAM" id="SSF52540">
    <property type="entry name" value="P-loop containing nucleoside triphosphate hydrolases"/>
    <property type="match status" value="1"/>
</dbReference>
<evidence type="ECO:0000313" key="1">
    <source>
        <dbReference type="EMBL" id="CQR71193.1"/>
    </source>
</evidence>
<dbReference type="Proteomes" id="UP000049855">
    <property type="component" value="Unassembled WGS sequence"/>
</dbReference>
<dbReference type="EMBL" id="CTRP01000003">
    <property type="protein sequence ID" value="CQR71193.1"/>
    <property type="molecule type" value="Genomic_DNA"/>
</dbReference>
<reference evidence="2" key="1">
    <citation type="submission" date="2015-03" db="EMBL/GenBank/DDBJ databases">
        <authorList>
            <person name="Nijsse Bart"/>
        </authorList>
    </citation>
    <scope>NUCLEOTIDE SEQUENCE [LARGE SCALE GENOMIC DNA]</scope>
</reference>
<organism evidence="1 2">
    <name type="scientific">Sporomusa ovata</name>
    <dbReference type="NCBI Taxonomy" id="2378"/>
    <lineage>
        <taxon>Bacteria</taxon>
        <taxon>Bacillati</taxon>
        <taxon>Bacillota</taxon>
        <taxon>Negativicutes</taxon>
        <taxon>Selenomonadales</taxon>
        <taxon>Sporomusaceae</taxon>
        <taxon>Sporomusa</taxon>
    </lineage>
</organism>
<sequence>MVIVTHQINFISKIASRFVFIDQGVICEEGAPATILHSIGNERLKRFLTRLNETT</sequence>
<dbReference type="AlphaFoldDB" id="A0A0U1KWA5"/>
<evidence type="ECO:0000313" key="2">
    <source>
        <dbReference type="Proteomes" id="UP000049855"/>
    </source>
</evidence>
<evidence type="ECO:0008006" key="3">
    <source>
        <dbReference type="Google" id="ProtNLM"/>
    </source>
</evidence>
<gene>
    <name evidence="1" type="ORF">SpAn4DRAFT_2171</name>
</gene>
<name>A0A0U1KWA5_9FIRM</name>
<dbReference type="InterPro" id="IPR027417">
    <property type="entry name" value="P-loop_NTPase"/>
</dbReference>